<sequence length="280" mass="32110">MQAMEVDRRVFMASVGGVAAAELLSPEDRAEAIEHFASTELDNWYIDEFGETGALSPIRSPRYQQGGGGQQAPEGPRMARGTGRIFQPREEPWPEMPAKPTLVDFFRYRFAPAQHVMRSATRAVQTGQPERTVMACLLHDVAQAMCRSDHGYWGNALFAPYVDERVSWGVKYHQALRFFPDPAVGYEYPEFYNRIFGEDYVPDDYIKADYKYAREHKWYMESRLVTMNDEYGFDRSVSVSLEPFIDVIGRQFKQPKEGLGFDNSPSAHMWRTLINPARPL</sequence>
<reference evidence="2" key="1">
    <citation type="submission" date="2018-05" db="EMBL/GenBank/DDBJ databases">
        <authorList>
            <person name="Lanie J.A."/>
            <person name="Ng W.-L."/>
            <person name="Kazmierczak K.M."/>
            <person name="Andrzejewski T.M."/>
            <person name="Davidsen T.M."/>
            <person name="Wayne K.J."/>
            <person name="Tettelin H."/>
            <person name="Glass J.I."/>
            <person name="Rusch D."/>
            <person name="Podicherti R."/>
            <person name="Tsui H.-C.T."/>
            <person name="Winkler M.E."/>
        </authorList>
    </citation>
    <scope>NUCLEOTIDE SEQUENCE</scope>
</reference>
<gene>
    <name evidence="2" type="ORF">METZ01_LOCUS1058</name>
</gene>
<dbReference type="AlphaFoldDB" id="A0A381N2D6"/>
<proteinExistence type="predicted"/>
<protein>
    <recommendedName>
        <fullName evidence="3">HD domain-containing protein</fullName>
    </recommendedName>
</protein>
<dbReference type="EMBL" id="UINC01000056">
    <property type="protein sequence ID" value="SUZ48204.1"/>
    <property type="molecule type" value="Genomic_DNA"/>
</dbReference>
<evidence type="ECO:0000256" key="1">
    <source>
        <dbReference type="SAM" id="MobiDB-lite"/>
    </source>
</evidence>
<feature type="region of interest" description="Disordered" evidence="1">
    <location>
        <begin position="58"/>
        <end position="82"/>
    </location>
</feature>
<evidence type="ECO:0008006" key="3">
    <source>
        <dbReference type="Google" id="ProtNLM"/>
    </source>
</evidence>
<dbReference type="InterPro" id="IPR006311">
    <property type="entry name" value="TAT_signal"/>
</dbReference>
<evidence type="ECO:0000313" key="2">
    <source>
        <dbReference type="EMBL" id="SUZ48204.1"/>
    </source>
</evidence>
<dbReference type="PROSITE" id="PS51318">
    <property type="entry name" value="TAT"/>
    <property type="match status" value="1"/>
</dbReference>
<dbReference type="SUPFAM" id="SSF109604">
    <property type="entry name" value="HD-domain/PDEase-like"/>
    <property type="match status" value="1"/>
</dbReference>
<organism evidence="2">
    <name type="scientific">marine metagenome</name>
    <dbReference type="NCBI Taxonomy" id="408172"/>
    <lineage>
        <taxon>unclassified sequences</taxon>
        <taxon>metagenomes</taxon>
        <taxon>ecological metagenomes</taxon>
    </lineage>
</organism>
<dbReference type="Gene3D" id="1.10.3210.10">
    <property type="entry name" value="Hypothetical protein af1432"/>
    <property type="match status" value="1"/>
</dbReference>
<name>A0A381N2D6_9ZZZZ</name>
<accession>A0A381N2D6</accession>